<evidence type="ECO:0000256" key="6">
    <source>
        <dbReference type="SAM" id="Phobius"/>
    </source>
</evidence>
<feature type="transmembrane region" description="Helical" evidence="6">
    <location>
        <begin position="94"/>
        <end position="115"/>
    </location>
</feature>
<evidence type="ECO:0000256" key="3">
    <source>
        <dbReference type="ARBA" id="ARBA00022748"/>
    </source>
</evidence>
<evidence type="ECO:0000256" key="4">
    <source>
        <dbReference type="ARBA" id="ARBA00022989"/>
    </source>
</evidence>
<protein>
    <submittedName>
        <fullName evidence="8">C-type cytochrome biogenesis protein CcsB</fullName>
    </submittedName>
</protein>
<evidence type="ECO:0000256" key="2">
    <source>
        <dbReference type="ARBA" id="ARBA00022692"/>
    </source>
</evidence>
<feature type="transmembrane region" description="Helical" evidence="6">
    <location>
        <begin position="127"/>
        <end position="146"/>
    </location>
</feature>
<comment type="subcellular location">
    <subcellularLocation>
        <location evidence="1">Membrane</location>
        <topology evidence="1">Multi-pass membrane protein</topology>
    </subcellularLocation>
</comment>
<feature type="transmembrane region" description="Helical" evidence="6">
    <location>
        <begin position="243"/>
        <end position="263"/>
    </location>
</feature>
<keyword evidence="4 6" id="KW-1133">Transmembrane helix</keyword>
<dbReference type="EMBL" id="BAABIM010000002">
    <property type="protein sequence ID" value="GAA4684135.1"/>
    <property type="molecule type" value="Genomic_DNA"/>
</dbReference>
<dbReference type="RefSeq" id="WP_345265657.1">
    <property type="nucleotide sequence ID" value="NZ_BAABIM010000002.1"/>
</dbReference>
<dbReference type="InterPro" id="IPR017562">
    <property type="entry name" value="Cyt_c_biogenesis_CcsA"/>
</dbReference>
<dbReference type="PANTHER" id="PTHR30071:SF1">
    <property type="entry name" value="CYTOCHROME B_B6 PROTEIN-RELATED"/>
    <property type="match status" value="1"/>
</dbReference>
<feature type="transmembrane region" description="Helical" evidence="6">
    <location>
        <begin position="304"/>
        <end position="325"/>
    </location>
</feature>
<sequence length="354" mass="37986">MTDADWGLLSDRAMVAAGVVYFLALITYLIEWASLRKVDVDEAVVADTSAGAASADASEARGGVAVATGGGTPSGSSGADVEGPGARVEFLGRLGLIFTIFAALVHFVGVTARGLAADPNRVPWGNMYEFTISGTLVLTLMYLVLLRRYKLDWVGPLVVGFVLPVLMAAMLILHDEVAPLPEALDSYWLVIHVVSAIIATGAFSLAGLLSIMYLVKARTGERTTGAMARVPSLATLDRVSYRIHAFAFPVWTFAVLITGPIWAKEAWSSYWNWDPKEVWAFITWVVYAAYLHARATAGWKGRNAALLAIVGLLTLWFNFIGINYFSTSSQHSYAGGVEVVQVEPVAPLVTPAAT</sequence>
<proteinExistence type="predicted"/>
<feature type="domain" description="Cytochrome c assembly protein" evidence="7">
    <location>
        <begin position="124"/>
        <end position="325"/>
    </location>
</feature>
<dbReference type="Pfam" id="PF01578">
    <property type="entry name" value="Cytochrom_C_asm"/>
    <property type="match status" value="1"/>
</dbReference>
<dbReference type="PANTHER" id="PTHR30071">
    <property type="entry name" value="HEME EXPORTER PROTEIN C"/>
    <property type="match status" value="1"/>
</dbReference>
<reference evidence="9" key="1">
    <citation type="journal article" date="2019" name="Int. J. Syst. Evol. Microbiol.">
        <title>The Global Catalogue of Microorganisms (GCM) 10K type strain sequencing project: providing services to taxonomists for standard genome sequencing and annotation.</title>
        <authorList>
            <consortium name="The Broad Institute Genomics Platform"/>
            <consortium name="The Broad Institute Genome Sequencing Center for Infectious Disease"/>
            <person name="Wu L."/>
            <person name="Ma J."/>
        </authorList>
    </citation>
    <scope>NUCLEOTIDE SEQUENCE [LARGE SCALE GENOMIC DNA]</scope>
    <source>
        <strain evidence="9">JCM 18127</strain>
    </source>
</reference>
<accession>A0ABP8W9R9</accession>
<comment type="caution">
    <text evidence="8">The sequence shown here is derived from an EMBL/GenBank/DDBJ whole genome shotgun (WGS) entry which is preliminary data.</text>
</comment>
<feature type="transmembrane region" description="Helical" evidence="6">
    <location>
        <begin position="186"/>
        <end position="215"/>
    </location>
</feature>
<keyword evidence="2 6" id="KW-0812">Transmembrane</keyword>
<dbReference type="InterPro" id="IPR002541">
    <property type="entry name" value="Cyt_c_assembly"/>
</dbReference>
<dbReference type="Proteomes" id="UP001500621">
    <property type="component" value="Unassembled WGS sequence"/>
</dbReference>
<feature type="transmembrane region" description="Helical" evidence="6">
    <location>
        <begin position="12"/>
        <end position="30"/>
    </location>
</feature>
<keyword evidence="9" id="KW-1185">Reference proteome</keyword>
<feature type="transmembrane region" description="Helical" evidence="6">
    <location>
        <begin position="153"/>
        <end position="174"/>
    </location>
</feature>
<gene>
    <name evidence="8" type="primary">ccsB</name>
    <name evidence="8" type="ORF">GCM10023226_21830</name>
</gene>
<dbReference type="InterPro" id="IPR045062">
    <property type="entry name" value="Cyt_c_biogenesis_CcsA/CcmC"/>
</dbReference>
<evidence type="ECO:0000256" key="5">
    <source>
        <dbReference type="ARBA" id="ARBA00023136"/>
    </source>
</evidence>
<evidence type="ECO:0000256" key="1">
    <source>
        <dbReference type="ARBA" id="ARBA00004141"/>
    </source>
</evidence>
<feature type="transmembrane region" description="Helical" evidence="6">
    <location>
        <begin position="278"/>
        <end position="297"/>
    </location>
</feature>
<keyword evidence="3" id="KW-0201">Cytochrome c-type biogenesis</keyword>
<keyword evidence="5 6" id="KW-0472">Membrane</keyword>
<evidence type="ECO:0000313" key="9">
    <source>
        <dbReference type="Proteomes" id="UP001500621"/>
    </source>
</evidence>
<evidence type="ECO:0000259" key="7">
    <source>
        <dbReference type="Pfam" id="PF01578"/>
    </source>
</evidence>
<dbReference type="NCBIfam" id="TIGR03144">
    <property type="entry name" value="cytochr_II_ccsB"/>
    <property type="match status" value="1"/>
</dbReference>
<organism evidence="8 9">
    <name type="scientific">Nocardioides nanhaiensis</name>
    <dbReference type="NCBI Taxonomy" id="1476871"/>
    <lineage>
        <taxon>Bacteria</taxon>
        <taxon>Bacillati</taxon>
        <taxon>Actinomycetota</taxon>
        <taxon>Actinomycetes</taxon>
        <taxon>Propionibacteriales</taxon>
        <taxon>Nocardioidaceae</taxon>
        <taxon>Nocardioides</taxon>
    </lineage>
</organism>
<evidence type="ECO:0000313" key="8">
    <source>
        <dbReference type="EMBL" id="GAA4684135.1"/>
    </source>
</evidence>
<name>A0ABP8W9R9_9ACTN</name>